<comment type="caution">
    <text evidence="10">The sequence shown here is derived from an EMBL/GenBank/DDBJ whole genome shotgun (WGS) entry which is preliminary data.</text>
</comment>
<evidence type="ECO:0000256" key="2">
    <source>
        <dbReference type="ARBA" id="ARBA00022452"/>
    </source>
</evidence>
<keyword evidence="7" id="KW-0998">Cell outer membrane</keyword>
<name>A0AAE3NY31_9BACT</name>
<keyword evidence="6" id="KW-0472">Membrane</keyword>
<protein>
    <recommendedName>
        <fullName evidence="8">Outer membrane protein assembly factor BamA</fullName>
    </recommendedName>
</protein>
<evidence type="ECO:0000256" key="5">
    <source>
        <dbReference type="ARBA" id="ARBA00022737"/>
    </source>
</evidence>
<evidence type="ECO:0000256" key="1">
    <source>
        <dbReference type="ARBA" id="ARBA00004370"/>
    </source>
</evidence>
<proteinExistence type="predicted"/>
<organism evidence="10 11">
    <name type="scientific">Stygiobacter electus</name>
    <dbReference type="NCBI Taxonomy" id="3032292"/>
    <lineage>
        <taxon>Bacteria</taxon>
        <taxon>Pseudomonadati</taxon>
        <taxon>Ignavibacteriota</taxon>
        <taxon>Ignavibacteria</taxon>
        <taxon>Ignavibacteriales</taxon>
        <taxon>Melioribacteraceae</taxon>
        <taxon>Stygiobacter</taxon>
    </lineage>
</organism>
<evidence type="ECO:0000313" key="10">
    <source>
        <dbReference type="EMBL" id="MDF1610715.1"/>
    </source>
</evidence>
<evidence type="ECO:0000256" key="4">
    <source>
        <dbReference type="ARBA" id="ARBA00022729"/>
    </source>
</evidence>
<keyword evidence="5" id="KW-0677">Repeat</keyword>
<keyword evidence="4" id="KW-0732">Signal</keyword>
<dbReference type="Gene3D" id="2.40.160.50">
    <property type="entry name" value="membrane protein fhac: a member of the omp85/tpsb transporter family"/>
    <property type="match status" value="1"/>
</dbReference>
<evidence type="ECO:0000256" key="8">
    <source>
        <dbReference type="NCBIfam" id="TIGR03303"/>
    </source>
</evidence>
<sequence>MMLTFTPNKQFKALLTLIFILSFSLFAQVQKETYKILGISVVGNKSADATTIIANTGLRINDELVIPSDQINNAIKRLWNLGIFEDVQLLIDKKIDNGIFLLIKVSEYPRLEKLVFEGYDELSEDKLNKMVSIVRGQTLKPNEISRTIIKIKKAYEEEGYLNAKIIPEYFRFFQADTNDNEVTVTWRNEKDLSKEYKTDFKLGVNSSMNNVAKMKDRVIVIMKIDEGKEVIIRNIYFKGNLAFEDSKLKSQFDETSEKRWWKFWSWPKFKRDKFEKDKELLTKFYRKNGYRDFTVLKDSIVIYNNNQDLDLYVYIYEGKQFKIRNIIWEGSKVYPEDELNARLDMQKGDVFDYEKFEQNLRFNEKQSDVSSLYQDNGYLTAQIEPKEIKVAEDSVDIEIKINEGNRFKIGKVEIQGNDKTKDKVIRRELYTIPGSYFSRSFIMRSIQQLSNLQYFNVEQLYKSGVDYKPANDSTVNLIYKVEEKSSDYLNASVGYSGAFGFSGSVGFTLTNFSITEPFKMGGGQILNFNWQFGVGNYYRTFSLGFTEPWFLDTPTSVGFDLSDTRQRYVYDLRQSGITLRAGRRLTWPDDYFYIQGILRFQYNDVIDGQNIYREGLTRQYTVGFGITRTDIDNPIFPSRGSKFALNTELSGGPLLPGNVDYYKIDFKTEWYKALFNTNKIVLYTSSELGYIGELIPNTPIQPFEYYYMGGSGLIIATTPLRGYEDRSLGLRDIKSNNIIGSKVQAKFTTELRFALSMEPIPIYLLAFAEAGNVYPNIKQTNFYDLKRSVGVGARILLNPIGLIGFDYGYGFDRMSVDGKSPQWMFHFQFGKGF</sequence>
<dbReference type="InterPro" id="IPR034746">
    <property type="entry name" value="POTRA"/>
</dbReference>
<dbReference type="Gene3D" id="3.10.20.310">
    <property type="entry name" value="membrane protein fhac"/>
    <property type="match status" value="5"/>
</dbReference>
<dbReference type="RefSeq" id="WP_321534480.1">
    <property type="nucleotide sequence ID" value="NZ_JARGDL010000001.1"/>
</dbReference>
<evidence type="ECO:0000313" key="11">
    <source>
        <dbReference type="Proteomes" id="UP001221302"/>
    </source>
</evidence>
<evidence type="ECO:0000256" key="6">
    <source>
        <dbReference type="ARBA" id="ARBA00023136"/>
    </source>
</evidence>
<comment type="subcellular location">
    <subcellularLocation>
        <location evidence="1">Membrane</location>
    </subcellularLocation>
</comment>
<feature type="domain" description="POTRA" evidence="9">
    <location>
        <begin position="321"/>
        <end position="404"/>
    </location>
</feature>
<dbReference type="InterPro" id="IPR000184">
    <property type="entry name" value="Bac_surfAg_D15"/>
</dbReference>
<dbReference type="PANTHER" id="PTHR12815:SF47">
    <property type="entry name" value="TRANSLOCATION AND ASSEMBLY MODULE SUBUNIT TAMA"/>
    <property type="match status" value="1"/>
</dbReference>
<reference evidence="10" key="1">
    <citation type="submission" date="2023-03" db="EMBL/GenBank/DDBJ databases">
        <title>Stygiobacter electus gen. nov., sp. nov., facultatively anaerobic thermotolerant bacterium of the class Ignavibacteria from a well of Yessentuki mineral water deposit.</title>
        <authorList>
            <person name="Podosokorskaya O.A."/>
            <person name="Elcheninov A.G."/>
            <person name="Petrova N.F."/>
            <person name="Zavarzina D.G."/>
            <person name="Kublanov I.V."/>
            <person name="Merkel A.Y."/>
        </authorList>
    </citation>
    <scope>NUCLEOTIDE SEQUENCE</scope>
    <source>
        <strain evidence="10">09-Me</strain>
    </source>
</reference>
<dbReference type="AlphaFoldDB" id="A0AAE3NY31"/>
<evidence type="ECO:0000259" key="9">
    <source>
        <dbReference type="PROSITE" id="PS51779"/>
    </source>
</evidence>
<dbReference type="PROSITE" id="PS51779">
    <property type="entry name" value="POTRA"/>
    <property type="match status" value="3"/>
</dbReference>
<keyword evidence="11" id="KW-1185">Reference proteome</keyword>
<feature type="domain" description="POTRA" evidence="9">
    <location>
        <begin position="34"/>
        <end position="108"/>
    </location>
</feature>
<dbReference type="InterPro" id="IPR010827">
    <property type="entry name" value="BamA/TamA_POTRA"/>
</dbReference>
<keyword evidence="2" id="KW-1134">Transmembrane beta strand</keyword>
<dbReference type="EMBL" id="JARGDL010000001">
    <property type="protein sequence ID" value="MDF1610715.1"/>
    <property type="molecule type" value="Genomic_DNA"/>
</dbReference>
<dbReference type="GO" id="GO:0009279">
    <property type="term" value="C:cell outer membrane"/>
    <property type="evidence" value="ECO:0007669"/>
    <property type="project" value="UniProtKB-UniRule"/>
</dbReference>
<dbReference type="Proteomes" id="UP001221302">
    <property type="component" value="Unassembled WGS sequence"/>
</dbReference>
<accession>A0AAE3NY31</accession>
<dbReference type="Pfam" id="PF07244">
    <property type="entry name" value="POTRA"/>
    <property type="match status" value="4"/>
</dbReference>
<keyword evidence="3" id="KW-0812">Transmembrane</keyword>
<gene>
    <name evidence="10" type="primary">bamA</name>
    <name evidence="10" type="ORF">P0M35_01010</name>
</gene>
<feature type="domain" description="POTRA" evidence="9">
    <location>
        <begin position="407"/>
        <end position="484"/>
    </location>
</feature>
<dbReference type="NCBIfam" id="TIGR03303">
    <property type="entry name" value="OM_YaeT"/>
    <property type="match status" value="1"/>
</dbReference>
<dbReference type="PANTHER" id="PTHR12815">
    <property type="entry name" value="SORTING AND ASSEMBLY MACHINERY SAMM50 PROTEIN FAMILY MEMBER"/>
    <property type="match status" value="1"/>
</dbReference>
<dbReference type="InterPro" id="IPR023707">
    <property type="entry name" value="OM_assembly_BamA"/>
</dbReference>
<dbReference type="PIRSF" id="PIRSF006076">
    <property type="entry name" value="OM_assembly_OMP85"/>
    <property type="match status" value="1"/>
</dbReference>
<dbReference type="GO" id="GO:0071709">
    <property type="term" value="P:membrane assembly"/>
    <property type="evidence" value="ECO:0007669"/>
    <property type="project" value="InterPro"/>
</dbReference>
<evidence type="ECO:0000256" key="3">
    <source>
        <dbReference type="ARBA" id="ARBA00022692"/>
    </source>
</evidence>
<evidence type="ECO:0000256" key="7">
    <source>
        <dbReference type="ARBA" id="ARBA00023237"/>
    </source>
</evidence>
<dbReference type="InterPro" id="IPR039910">
    <property type="entry name" value="D15-like"/>
</dbReference>
<dbReference type="Pfam" id="PF01103">
    <property type="entry name" value="Omp85"/>
    <property type="match status" value="1"/>
</dbReference>